<dbReference type="InterPro" id="IPR029470">
    <property type="entry name" value="PDDEXK_4"/>
</dbReference>
<dbReference type="RefSeq" id="WP_088354267.1">
    <property type="nucleotide sequence ID" value="NZ_CP061813.1"/>
</dbReference>
<sequence length="419" mass="48636">MIEKEKIKALLRNTKRIVDHQNEMMIAKGENFNIFSVLRIETKEDKTHSAFIAELLNPKGSHKMGAVFLELFLQVISHRNNLEKLNKAKENFEPTGAKVTTEYYIGNVDLKKEKGGRIDVFLKDKKGNFISIENKIYAKDQNQQIKRYYNFKTNKNTVYYLTLDGKSPSDDSKLGLEVDLDFFNISYKDHIISWLELCLKEVPNFSSLRENINQYILLIKKLTNTMDDKYQTELLDLMMSNIEESKFIATNYDNAVMKLKSNFRKDLKVKLEDGLGESYFLDIGGPTKSNKISQLWIHLKSNPDFIFGIESFSGFGHKEGNMFVGLISKPGKLSETLMNLPEENKISDWWRQVRVLKTEDLNPINLAHSYTIKILNNKGKENQSSYKKLLNTCYEQIIGFVRDYEKVLPEELFVNVEKL</sequence>
<accession>A0A7L8AF84</accession>
<evidence type="ECO:0000313" key="1">
    <source>
        <dbReference type="EMBL" id="QOD60676.1"/>
    </source>
</evidence>
<reference evidence="1 2" key="1">
    <citation type="journal article" date="2016" name="Int. J. Syst. Evol. Microbiol.">
        <title>Polaribacter haliotis sp. nov., isolated from the gut of abalone Haliotis discus hannai.</title>
        <authorList>
            <person name="Kim Y.O."/>
            <person name="Park I.S."/>
            <person name="Park S."/>
            <person name="Nam B.H."/>
            <person name="Park J.M."/>
            <person name="Kim D.G."/>
            <person name="Yoon J.H."/>
        </authorList>
    </citation>
    <scope>NUCLEOTIDE SEQUENCE [LARGE SCALE GENOMIC DNA]</scope>
    <source>
        <strain evidence="1 2">KCTC 52418</strain>
    </source>
</reference>
<name>A0A7L8AF84_9FLAO</name>
<evidence type="ECO:0000313" key="2">
    <source>
        <dbReference type="Proteomes" id="UP000516764"/>
    </source>
</evidence>
<dbReference type="KEGG" id="phal:H9I45_15255"/>
<dbReference type="Gene3D" id="3.40.1350.10">
    <property type="match status" value="1"/>
</dbReference>
<dbReference type="Pfam" id="PF14281">
    <property type="entry name" value="PDDEXK_4"/>
    <property type="match status" value="1"/>
</dbReference>
<dbReference type="GO" id="GO:0003676">
    <property type="term" value="F:nucleic acid binding"/>
    <property type="evidence" value="ECO:0007669"/>
    <property type="project" value="InterPro"/>
</dbReference>
<protein>
    <submittedName>
        <fullName evidence="1">PD-(D/E)XK nuclease family protein</fullName>
    </submittedName>
</protein>
<dbReference type="OrthoDB" id="6346224at2"/>
<dbReference type="EMBL" id="CP061813">
    <property type="protein sequence ID" value="QOD60676.1"/>
    <property type="molecule type" value="Genomic_DNA"/>
</dbReference>
<gene>
    <name evidence="1" type="ORF">H9I45_15255</name>
</gene>
<organism evidence="1 2">
    <name type="scientific">Polaribacter haliotis</name>
    <dbReference type="NCBI Taxonomy" id="1888915"/>
    <lineage>
        <taxon>Bacteria</taxon>
        <taxon>Pseudomonadati</taxon>
        <taxon>Bacteroidota</taxon>
        <taxon>Flavobacteriia</taxon>
        <taxon>Flavobacteriales</taxon>
        <taxon>Flavobacteriaceae</taxon>
    </lineage>
</organism>
<dbReference type="Proteomes" id="UP000516764">
    <property type="component" value="Chromosome"/>
</dbReference>
<dbReference type="InterPro" id="IPR011856">
    <property type="entry name" value="tRNA_endonuc-like_dom_sf"/>
</dbReference>
<proteinExistence type="predicted"/>
<dbReference type="AlphaFoldDB" id="A0A7L8AF84"/>
<keyword evidence="2" id="KW-1185">Reference proteome</keyword>